<dbReference type="Pfam" id="PF04324">
    <property type="entry name" value="Fer2_BFD"/>
    <property type="match status" value="1"/>
</dbReference>
<dbReference type="Proteomes" id="UP000285023">
    <property type="component" value="Unassembled WGS sequence"/>
</dbReference>
<reference evidence="2 3" key="1">
    <citation type="submission" date="2018-09" db="EMBL/GenBank/DDBJ databases">
        <title>Sphingomonas sp. DAC4.</title>
        <authorList>
            <person name="Seo T."/>
        </authorList>
    </citation>
    <scope>NUCLEOTIDE SEQUENCE [LARGE SCALE GENOMIC DNA]</scope>
    <source>
        <strain evidence="2 3">DAC4</strain>
    </source>
</reference>
<keyword evidence="3" id="KW-1185">Reference proteome</keyword>
<evidence type="ECO:0000313" key="2">
    <source>
        <dbReference type="EMBL" id="RIX32121.1"/>
    </source>
</evidence>
<proteinExistence type="predicted"/>
<evidence type="ECO:0000259" key="1">
    <source>
        <dbReference type="Pfam" id="PF04324"/>
    </source>
</evidence>
<comment type="caution">
    <text evidence="2">The sequence shown here is derived from an EMBL/GenBank/DDBJ whole genome shotgun (WGS) entry which is preliminary data.</text>
</comment>
<dbReference type="InterPro" id="IPR007419">
    <property type="entry name" value="BFD-like_2Fe2S-bd_dom"/>
</dbReference>
<gene>
    <name evidence="2" type="ORF">D3M59_03880</name>
</gene>
<sequence>MIVCSCNAIREADIRKAARCGAPTGECAYRSMGFEPQCGTCLCHADEMVEEERIAMLRVSAKAA</sequence>
<dbReference type="EMBL" id="QXTF01000001">
    <property type="protein sequence ID" value="RIX32121.1"/>
    <property type="molecule type" value="Genomic_DNA"/>
</dbReference>
<accession>A0A418Q2Q1</accession>
<dbReference type="InterPro" id="IPR041854">
    <property type="entry name" value="BFD-like_2Fe2S-bd_dom_sf"/>
</dbReference>
<dbReference type="AlphaFoldDB" id="A0A418Q2Q1"/>
<protein>
    <submittedName>
        <fullName evidence="2">Ferredoxin</fullName>
    </submittedName>
</protein>
<organism evidence="2 3">
    <name type="scientific">Sphingomonas edaphi</name>
    <dbReference type="NCBI Taxonomy" id="2315689"/>
    <lineage>
        <taxon>Bacteria</taxon>
        <taxon>Pseudomonadati</taxon>
        <taxon>Pseudomonadota</taxon>
        <taxon>Alphaproteobacteria</taxon>
        <taxon>Sphingomonadales</taxon>
        <taxon>Sphingomonadaceae</taxon>
        <taxon>Sphingomonas</taxon>
    </lineage>
</organism>
<feature type="domain" description="BFD-like [2Fe-2S]-binding" evidence="1">
    <location>
        <begin position="2"/>
        <end position="51"/>
    </location>
</feature>
<dbReference type="Gene3D" id="1.10.10.1100">
    <property type="entry name" value="BFD-like [2Fe-2S]-binding domain"/>
    <property type="match status" value="1"/>
</dbReference>
<evidence type="ECO:0000313" key="3">
    <source>
        <dbReference type="Proteomes" id="UP000285023"/>
    </source>
</evidence>
<name>A0A418Q2Q1_9SPHN</name>